<dbReference type="EMBL" id="RBPV01000388">
    <property type="protein sequence ID" value="RMO52905.1"/>
    <property type="molecule type" value="Genomic_DNA"/>
</dbReference>
<gene>
    <name evidence="1" type="ORF">ALQ39_02880</name>
</gene>
<sequence>MKLSILGARVIDPVSGMDQVTDLHVEAGKLTAIGAAPEGFEPTQIIDAAGLVAAPGLVDLNVSLREPGYSRKGSIASETRARRWQAA</sequence>
<name>A0A3M3W521_PSEA0</name>
<protein>
    <submittedName>
        <fullName evidence="1">Dihydroorotase</fullName>
    </submittedName>
</protein>
<dbReference type="GO" id="GO:0016810">
    <property type="term" value="F:hydrolase activity, acting on carbon-nitrogen (but not peptide) bonds"/>
    <property type="evidence" value="ECO:0007669"/>
    <property type="project" value="InterPro"/>
</dbReference>
<accession>A0A3M3W521</accession>
<dbReference type="SUPFAM" id="SSF51338">
    <property type="entry name" value="Composite domain of metallo-dependent hydrolases"/>
    <property type="match status" value="1"/>
</dbReference>
<comment type="caution">
    <text evidence="1">The sequence shown here is derived from an EMBL/GenBank/DDBJ whole genome shotgun (WGS) entry which is preliminary data.</text>
</comment>
<dbReference type="AlphaFoldDB" id="A0A3M3W521"/>
<evidence type="ECO:0000313" key="2">
    <source>
        <dbReference type="Proteomes" id="UP000275613"/>
    </source>
</evidence>
<dbReference type="Gene3D" id="3.20.20.140">
    <property type="entry name" value="Metal-dependent hydrolases"/>
    <property type="match status" value="1"/>
</dbReference>
<reference evidence="1 2" key="1">
    <citation type="submission" date="2018-08" db="EMBL/GenBank/DDBJ databases">
        <title>Recombination of ecologically and evolutionarily significant loci maintains genetic cohesion in the Pseudomonas syringae species complex.</title>
        <authorList>
            <person name="Dillon M."/>
            <person name="Thakur S."/>
            <person name="Almeida R.N.D."/>
            <person name="Weir B.S."/>
            <person name="Guttman D.S."/>
        </authorList>
    </citation>
    <scope>NUCLEOTIDE SEQUENCE [LARGE SCALE GENOMIC DNA]</scope>
    <source>
        <strain evidence="1 2">ICMP 4316</strain>
    </source>
</reference>
<dbReference type="Proteomes" id="UP000275613">
    <property type="component" value="Unassembled WGS sequence"/>
</dbReference>
<dbReference type="InterPro" id="IPR011059">
    <property type="entry name" value="Metal-dep_hydrolase_composite"/>
</dbReference>
<evidence type="ECO:0000313" key="1">
    <source>
        <dbReference type="EMBL" id="RMO52905.1"/>
    </source>
</evidence>
<organism evidence="1 2">
    <name type="scientific">Pseudomonas amygdali pv. eriobotryae</name>
    <dbReference type="NCBI Taxonomy" id="129137"/>
    <lineage>
        <taxon>Bacteria</taxon>
        <taxon>Pseudomonadati</taxon>
        <taxon>Pseudomonadota</taxon>
        <taxon>Gammaproteobacteria</taxon>
        <taxon>Pseudomonadales</taxon>
        <taxon>Pseudomonadaceae</taxon>
        <taxon>Pseudomonas</taxon>
        <taxon>Pseudomonas amygdali</taxon>
    </lineage>
</organism>
<proteinExistence type="predicted"/>